<evidence type="ECO:0000313" key="1">
    <source>
        <dbReference type="EMBL" id="MFM9653200.1"/>
    </source>
</evidence>
<keyword evidence="2" id="KW-1185">Reference proteome</keyword>
<gene>
    <name evidence="1" type="ORF">ACKI1S_44805</name>
</gene>
<name>A0ABW9IXP1_STRGJ</name>
<evidence type="ECO:0000313" key="2">
    <source>
        <dbReference type="Proteomes" id="UP001631993"/>
    </source>
</evidence>
<dbReference type="RefSeq" id="WP_369276779.1">
    <property type="nucleotide sequence ID" value="NZ_JBJVMW010000046.1"/>
</dbReference>
<comment type="caution">
    <text evidence="1">The sequence shown here is derived from an EMBL/GenBank/DDBJ whole genome shotgun (WGS) entry which is preliminary data.</text>
</comment>
<dbReference type="EMBL" id="JBJVNE010000041">
    <property type="protein sequence ID" value="MFM9653200.1"/>
    <property type="molecule type" value="Genomic_DNA"/>
</dbReference>
<protein>
    <submittedName>
        <fullName evidence="1">Uncharacterized protein</fullName>
    </submittedName>
</protein>
<proteinExistence type="predicted"/>
<accession>A0ABW9IXP1</accession>
<organism evidence="1 2">
    <name type="scientific">Streptomyces galilaeus</name>
    <dbReference type="NCBI Taxonomy" id="33899"/>
    <lineage>
        <taxon>Bacteria</taxon>
        <taxon>Bacillati</taxon>
        <taxon>Actinomycetota</taxon>
        <taxon>Actinomycetes</taxon>
        <taxon>Kitasatosporales</taxon>
        <taxon>Streptomycetaceae</taxon>
        <taxon>Streptomyces</taxon>
    </lineage>
</organism>
<dbReference type="Proteomes" id="UP001631993">
    <property type="component" value="Unassembled WGS sequence"/>
</dbReference>
<reference evidence="1 2" key="1">
    <citation type="submission" date="2024-12" db="EMBL/GenBank/DDBJ databases">
        <title>Forecasting of Potato common scab and diversities of Pathogenic streptomyces spp. in china.</title>
        <authorList>
            <person name="Handique U."/>
            <person name="Wu J."/>
        </authorList>
    </citation>
    <scope>NUCLEOTIDE SEQUENCE [LARGE SCALE GENOMIC DNA]</scope>
    <source>
        <strain evidence="1 2">ZRIMU1585</strain>
    </source>
</reference>
<sequence>MGIGPGAGRWLKEAGPAGGVRIRAKMARAVERATVIGSDQVDQALGPAATAGRFADDDLLSILEHLAEVVRANEAHSVQSGTIAWQALDQQSTETRKLTED</sequence>